<dbReference type="SUPFAM" id="SSF47781">
    <property type="entry name" value="RuvA domain 2-like"/>
    <property type="match status" value="1"/>
</dbReference>
<dbReference type="AlphaFoldDB" id="A0A9D1E1F9"/>
<keyword evidence="2" id="KW-1133">Transmembrane helix</keyword>
<dbReference type="Pfam" id="PF12836">
    <property type="entry name" value="HHH_3"/>
    <property type="match status" value="1"/>
</dbReference>
<comment type="caution">
    <text evidence="3">The sequence shown here is derived from an EMBL/GenBank/DDBJ whole genome shotgun (WGS) entry which is preliminary data.</text>
</comment>
<feature type="compositionally biased region" description="Low complexity" evidence="1">
    <location>
        <begin position="67"/>
        <end position="80"/>
    </location>
</feature>
<accession>A0A9D1E1F9</accession>
<evidence type="ECO:0000256" key="2">
    <source>
        <dbReference type="SAM" id="Phobius"/>
    </source>
</evidence>
<evidence type="ECO:0000313" key="3">
    <source>
        <dbReference type="EMBL" id="HIR62701.1"/>
    </source>
</evidence>
<dbReference type="InterPro" id="IPR051675">
    <property type="entry name" value="Endo/Exo/Phosphatase_dom_1"/>
</dbReference>
<name>A0A9D1E1F9_9BACT</name>
<dbReference type="Proteomes" id="UP000886744">
    <property type="component" value="Unassembled WGS sequence"/>
</dbReference>
<reference evidence="3" key="2">
    <citation type="journal article" date="2021" name="PeerJ">
        <title>Extensive microbial diversity within the chicken gut microbiome revealed by metagenomics and culture.</title>
        <authorList>
            <person name="Gilroy R."/>
            <person name="Ravi A."/>
            <person name="Getino M."/>
            <person name="Pursley I."/>
            <person name="Horton D.L."/>
            <person name="Alikhan N.F."/>
            <person name="Baker D."/>
            <person name="Gharbi K."/>
            <person name="Hall N."/>
            <person name="Watson M."/>
            <person name="Adriaenssens E.M."/>
            <person name="Foster-Nyarko E."/>
            <person name="Jarju S."/>
            <person name="Secka A."/>
            <person name="Antonio M."/>
            <person name="Oren A."/>
            <person name="Chaudhuri R.R."/>
            <person name="La Ragione R."/>
            <person name="Hildebrand F."/>
            <person name="Pallen M.J."/>
        </authorList>
    </citation>
    <scope>NUCLEOTIDE SEQUENCE</scope>
    <source>
        <strain evidence="3">ChiHjej13B12-12457</strain>
    </source>
</reference>
<evidence type="ECO:0000313" key="4">
    <source>
        <dbReference type="Proteomes" id="UP000886744"/>
    </source>
</evidence>
<dbReference type="GO" id="GO:0015627">
    <property type="term" value="C:type II protein secretion system complex"/>
    <property type="evidence" value="ECO:0007669"/>
    <property type="project" value="TreeGrafter"/>
</dbReference>
<feature type="transmembrane region" description="Helical" evidence="2">
    <location>
        <begin position="12"/>
        <end position="37"/>
    </location>
</feature>
<reference evidence="3" key="1">
    <citation type="submission" date="2020-10" db="EMBL/GenBank/DDBJ databases">
        <authorList>
            <person name="Gilroy R."/>
        </authorList>
    </citation>
    <scope>NUCLEOTIDE SEQUENCE</scope>
    <source>
        <strain evidence="3">ChiHjej13B12-12457</strain>
    </source>
</reference>
<dbReference type="GO" id="GO:0015628">
    <property type="term" value="P:protein secretion by the type II secretion system"/>
    <property type="evidence" value="ECO:0007669"/>
    <property type="project" value="TreeGrafter"/>
</dbReference>
<dbReference type="EMBL" id="DVHI01000054">
    <property type="protein sequence ID" value="HIR62701.1"/>
    <property type="molecule type" value="Genomic_DNA"/>
</dbReference>
<feature type="region of interest" description="Disordered" evidence="1">
    <location>
        <begin position="43"/>
        <end position="140"/>
    </location>
</feature>
<evidence type="ECO:0000256" key="1">
    <source>
        <dbReference type="SAM" id="MobiDB-lite"/>
    </source>
</evidence>
<feature type="compositionally biased region" description="Polar residues" evidence="1">
    <location>
        <begin position="124"/>
        <end position="134"/>
    </location>
</feature>
<dbReference type="Gene3D" id="1.10.150.320">
    <property type="entry name" value="Photosystem II 12 kDa extrinsic protein"/>
    <property type="match status" value="1"/>
</dbReference>
<gene>
    <name evidence="3" type="ORF">IAC94_04160</name>
</gene>
<organism evidence="3 4">
    <name type="scientific">Candidatus Coprenecus avistercoris</name>
    <dbReference type="NCBI Taxonomy" id="2840730"/>
    <lineage>
        <taxon>Bacteria</taxon>
        <taxon>Pseudomonadati</taxon>
        <taxon>Bacteroidota</taxon>
        <taxon>Bacteroidia</taxon>
        <taxon>Bacteroidales</taxon>
        <taxon>Rikenellaceae</taxon>
        <taxon>Rikenellaceae incertae sedis</taxon>
        <taxon>Candidatus Coprenecus</taxon>
    </lineage>
</organism>
<dbReference type="InterPro" id="IPR010994">
    <property type="entry name" value="RuvA_2-like"/>
</dbReference>
<dbReference type="PANTHER" id="PTHR21180">
    <property type="entry name" value="ENDONUCLEASE/EXONUCLEASE/PHOSPHATASE FAMILY DOMAIN-CONTAINING PROTEIN 1"/>
    <property type="match status" value="1"/>
</dbReference>
<keyword evidence="2" id="KW-0812">Transmembrane</keyword>
<sequence length="290" mass="31441">MDSRKKSKGQKLFSHGVVVLVCLILAAQAVFFGKYLIDSRRSDRSGLRTMQETPQAHAQDNARDNDAPAPESPSAQAPPSGSGGQTASGGRSDRSGSTPPDRTRPPASTAAGSRAPYPSGTPDVRNNSIQTDSPSAAYPHDGWHWDRVELNSADSAALDALPGIGPYYARQILAYRDRLGFYADLTQLLDIRGMDTARLHRLADRLYIDPASIRPLDLYTMSLDSMAAHPYIGTYAAKGIERLRRTVPKADFTFQTILDSRILPPAQARRLALYFRPAGDTGSAESVTAL</sequence>
<keyword evidence="2" id="KW-0472">Membrane</keyword>
<protein>
    <submittedName>
        <fullName evidence="3">Helix-hairpin-helix domain-containing protein</fullName>
    </submittedName>
</protein>
<proteinExistence type="predicted"/>
<dbReference type="PANTHER" id="PTHR21180:SF32">
    <property type="entry name" value="ENDONUCLEASE_EXONUCLEASE_PHOSPHATASE FAMILY DOMAIN-CONTAINING PROTEIN 1"/>
    <property type="match status" value="1"/>
</dbReference>
<feature type="compositionally biased region" description="Polar residues" evidence="1">
    <location>
        <begin position="48"/>
        <end position="58"/>
    </location>
</feature>